<evidence type="ECO:0000256" key="2">
    <source>
        <dbReference type="ARBA" id="ARBA00022801"/>
    </source>
</evidence>
<feature type="signal peptide" evidence="3">
    <location>
        <begin position="1"/>
        <end position="26"/>
    </location>
</feature>
<organism evidence="4 5">
    <name type="scientific">Leucocoprinus leucothites</name>
    <dbReference type="NCBI Taxonomy" id="201217"/>
    <lineage>
        <taxon>Eukaryota</taxon>
        <taxon>Fungi</taxon>
        <taxon>Dikarya</taxon>
        <taxon>Basidiomycota</taxon>
        <taxon>Agaricomycotina</taxon>
        <taxon>Agaricomycetes</taxon>
        <taxon>Agaricomycetidae</taxon>
        <taxon>Agaricales</taxon>
        <taxon>Agaricineae</taxon>
        <taxon>Agaricaceae</taxon>
        <taxon>Leucocoprinus</taxon>
    </lineage>
</organism>
<reference evidence="4 5" key="1">
    <citation type="journal article" date="2020" name="ISME J.">
        <title>Uncovering the hidden diversity of litter-decomposition mechanisms in mushroom-forming fungi.</title>
        <authorList>
            <person name="Floudas D."/>
            <person name="Bentzer J."/>
            <person name="Ahren D."/>
            <person name="Johansson T."/>
            <person name="Persson P."/>
            <person name="Tunlid A."/>
        </authorList>
    </citation>
    <scope>NUCLEOTIDE SEQUENCE [LARGE SCALE GENOMIC DNA]</scope>
    <source>
        <strain evidence="4 5">CBS 146.42</strain>
    </source>
</reference>
<dbReference type="InterPro" id="IPR000026">
    <property type="entry name" value="N1-like"/>
</dbReference>
<dbReference type="Gene3D" id="3.10.450.30">
    <property type="entry name" value="Microbial ribonucleases"/>
    <property type="match status" value="1"/>
</dbReference>
<feature type="chain" id="PRO_5034369464" evidence="3">
    <location>
        <begin position="27"/>
        <end position="143"/>
    </location>
</feature>
<keyword evidence="1" id="KW-0540">Nuclease</keyword>
<evidence type="ECO:0000313" key="4">
    <source>
        <dbReference type="EMBL" id="KAF5349649.1"/>
    </source>
</evidence>
<name>A0A8H5FUN6_9AGAR</name>
<keyword evidence="5" id="KW-1185">Reference proteome</keyword>
<sequence>MLSKTFRVSFTTKFLVLLGVVLSANAYSCNCNGRTYDNTEIFDAVKRGYAIDPAANPTDQSKFPRRYGLTPTDDYPWCGPGHYAEYPLLSVPPGPYDPTATPVLDPGHDRVVYLVGTRRTFCGCLTSEGQENPEQLELCLNES</sequence>
<gene>
    <name evidence="4" type="ORF">D9756_008798</name>
</gene>
<dbReference type="GO" id="GO:0016787">
    <property type="term" value="F:hydrolase activity"/>
    <property type="evidence" value="ECO:0007669"/>
    <property type="project" value="UniProtKB-KW"/>
</dbReference>
<evidence type="ECO:0000313" key="5">
    <source>
        <dbReference type="Proteomes" id="UP000559027"/>
    </source>
</evidence>
<proteinExistence type="predicted"/>
<comment type="caution">
    <text evidence="4">The sequence shown here is derived from an EMBL/GenBank/DDBJ whole genome shotgun (WGS) entry which is preliminary data.</text>
</comment>
<dbReference type="OrthoDB" id="3040351at2759"/>
<keyword evidence="2" id="KW-0378">Hydrolase</keyword>
<dbReference type="EMBL" id="JAACJO010000016">
    <property type="protein sequence ID" value="KAF5349649.1"/>
    <property type="molecule type" value="Genomic_DNA"/>
</dbReference>
<dbReference type="GO" id="GO:0004521">
    <property type="term" value="F:RNA endonuclease activity"/>
    <property type="evidence" value="ECO:0007669"/>
    <property type="project" value="InterPro"/>
</dbReference>
<evidence type="ECO:0000256" key="3">
    <source>
        <dbReference type="SAM" id="SignalP"/>
    </source>
</evidence>
<evidence type="ECO:0000256" key="1">
    <source>
        <dbReference type="ARBA" id="ARBA00022722"/>
    </source>
</evidence>
<dbReference type="GO" id="GO:0003723">
    <property type="term" value="F:RNA binding"/>
    <property type="evidence" value="ECO:0007669"/>
    <property type="project" value="InterPro"/>
</dbReference>
<dbReference type="AlphaFoldDB" id="A0A8H5FUN6"/>
<protein>
    <submittedName>
        <fullName evidence="4">Uncharacterized protein</fullName>
    </submittedName>
</protein>
<accession>A0A8H5FUN6</accession>
<keyword evidence="3" id="KW-0732">Signal</keyword>
<dbReference type="Pfam" id="PF00545">
    <property type="entry name" value="Ribonuclease"/>
    <property type="match status" value="1"/>
</dbReference>
<dbReference type="Proteomes" id="UP000559027">
    <property type="component" value="Unassembled WGS sequence"/>
</dbReference>
<dbReference type="SUPFAM" id="SSF53933">
    <property type="entry name" value="Microbial ribonucleases"/>
    <property type="match status" value="1"/>
</dbReference>
<dbReference type="InterPro" id="IPR016191">
    <property type="entry name" value="Ribonuclease/ribotoxin"/>
</dbReference>